<evidence type="ECO:0000313" key="2">
    <source>
        <dbReference type="Proteomes" id="UP000688137"/>
    </source>
</evidence>
<dbReference type="Proteomes" id="UP000688137">
    <property type="component" value="Unassembled WGS sequence"/>
</dbReference>
<evidence type="ECO:0000313" key="1">
    <source>
        <dbReference type="EMBL" id="CAD8113549.1"/>
    </source>
</evidence>
<proteinExistence type="predicted"/>
<organism evidence="1 2">
    <name type="scientific">Paramecium primaurelia</name>
    <dbReference type="NCBI Taxonomy" id="5886"/>
    <lineage>
        <taxon>Eukaryota</taxon>
        <taxon>Sar</taxon>
        <taxon>Alveolata</taxon>
        <taxon>Ciliophora</taxon>
        <taxon>Intramacronucleata</taxon>
        <taxon>Oligohymenophorea</taxon>
        <taxon>Peniculida</taxon>
        <taxon>Parameciidae</taxon>
        <taxon>Paramecium</taxon>
    </lineage>
</organism>
<dbReference type="AlphaFoldDB" id="A0A8S1QCK2"/>
<reference evidence="1" key="1">
    <citation type="submission" date="2021-01" db="EMBL/GenBank/DDBJ databases">
        <authorList>
            <consortium name="Genoscope - CEA"/>
            <person name="William W."/>
        </authorList>
    </citation>
    <scope>NUCLEOTIDE SEQUENCE</scope>
</reference>
<protein>
    <submittedName>
        <fullName evidence="1">Uncharacterized protein</fullName>
    </submittedName>
</protein>
<accession>A0A8S1QCK2</accession>
<name>A0A8S1QCK2_PARPR</name>
<keyword evidence="2" id="KW-1185">Reference proteome</keyword>
<dbReference type="EMBL" id="CAJJDM010000160">
    <property type="protein sequence ID" value="CAD8113549.1"/>
    <property type="molecule type" value="Genomic_DNA"/>
</dbReference>
<sequence>METILSNSIEPIAILNVQQLIESNILQEEYSIQSLCYILDKLQKTLTEFPIGNLNKNMENYRYKFYIIRIYCILQLWDPSLKKKFQINLIELKQFQFISKITYLQIKRITIVIGIGNGADRLEDKLINFLQTNSQDVEIEQLIRQLETATHLRKLNI</sequence>
<gene>
    <name evidence="1" type="ORF">PPRIM_AZ9-3.1.T1550115</name>
</gene>
<comment type="caution">
    <text evidence="1">The sequence shown here is derived from an EMBL/GenBank/DDBJ whole genome shotgun (WGS) entry which is preliminary data.</text>
</comment>